<dbReference type="GO" id="GO:0030424">
    <property type="term" value="C:axon"/>
    <property type="evidence" value="ECO:0007669"/>
    <property type="project" value="TreeGrafter"/>
</dbReference>
<protein>
    <submittedName>
        <fullName evidence="4">(salmon louse) hypothetical protein</fullName>
    </submittedName>
</protein>
<keyword evidence="2" id="KW-1015">Disulfide bond</keyword>
<dbReference type="GO" id="GO:0043025">
    <property type="term" value="C:neuronal cell body"/>
    <property type="evidence" value="ECO:0007669"/>
    <property type="project" value="TreeGrafter"/>
</dbReference>
<evidence type="ECO:0000256" key="2">
    <source>
        <dbReference type="ARBA" id="ARBA00023157"/>
    </source>
</evidence>
<sequence length="506" mass="56900">MLIRRAKLFSAVFVTAFGLCDSTWVKSQKSYNRMDPHTAVSDDQEPTFITSPETFRVPVNDRVILPCNVQNLGDHVIVWRKGHEVISAGKILVSRDPRFRLHYDDFRLELNNIKPIDAGDFVCQVSILGKALEVAHTVEVLVPPHVRPKHPEGNIVVKKGTQVTLECLASGNPVPSVRWSREHDLLPHGKVSCQNQHCYTIHKVDRYDAVVDIYVQRDNGVGNPANATINLQVLYEPEIDVEVEKVHSGRGKEAHLTCLVHGEPRPNTRWYKDSVLLTPNGRIRMEEKDATHRYTLVLTIADIDDFGNYSCVAENSLGMSKRNIEVHGRPTPAVFRPLPAHLKFTSDNSQVFELYWTVDSFTPIEEYRLLYRQIKPYHPNDGSIDAITGGGSDWTNIIIPGDDSNHNGGNDPGFHHSKRFPIPDIVPGTEYECLVQARNKYGWSEASRIHQFSPTLASSSQYSEPEARDLGWKTGISSSSSKSHQHISFNSELLMFLILSCLTAAL</sequence>
<dbReference type="PANTHER" id="PTHR45080">
    <property type="entry name" value="CONTACTIN 5"/>
    <property type="match status" value="1"/>
</dbReference>
<dbReference type="GO" id="GO:0005886">
    <property type="term" value="C:plasma membrane"/>
    <property type="evidence" value="ECO:0007669"/>
    <property type="project" value="TreeGrafter"/>
</dbReference>
<gene>
    <name evidence="4" type="ORF">LSAA_13552</name>
</gene>
<dbReference type="PROSITE" id="PS50853">
    <property type="entry name" value="FN3"/>
    <property type="match status" value="1"/>
</dbReference>
<dbReference type="PANTHER" id="PTHR45080:SF33">
    <property type="entry name" value="IG-LIKE DOMAIN-CONTAINING PROTEIN"/>
    <property type="match status" value="1"/>
</dbReference>
<dbReference type="Pfam" id="PF13927">
    <property type="entry name" value="Ig_3"/>
    <property type="match status" value="1"/>
</dbReference>
<dbReference type="FunFam" id="2.60.40.10:FF:000032">
    <property type="entry name" value="palladin isoform X1"/>
    <property type="match status" value="1"/>
</dbReference>
<dbReference type="Pfam" id="PF00041">
    <property type="entry name" value="fn3"/>
    <property type="match status" value="1"/>
</dbReference>
<keyword evidence="1" id="KW-0677">Repeat</keyword>
<dbReference type="GO" id="GO:0050808">
    <property type="term" value="P:synapse organization"/>
    <property type="evidence" value="ECO:0007669"/>
    <property type="project" value="TreeGrafter"/>
</dbReference>
<dbReference type="InterPro" id="IPR003598">
    <property type="entry name" value="Ig_sub2"/>
</dbReference>
<evidence type="ECO:0000256" key="3">
    <source>
        <dbReference type="ARBA" id="ARBA00023319"/>
    </source>
</evidence>
<reference evidence="4" key="1">
    <citation type="submission" date="2021-02" db="EMBL/GenBank/DDBJ databases">
        <authorList>
            <person name="Bekaert M."/>
        </authorList>
    </citation>
    <scope>NUCLEOTIDE SEQUENCE</scope>
    <source>
        <strain evidence="4">IoA-00</strain>
    </source>
</reference>
<dbReference type="Gene3D" id="2.60.40.10">
    <property type="entry name" value="Immunoglobulins"/>
    <property type="match status" value="4"/>
</dbReference>
<dbReference type="CDD" id="cd00063">
    <property type="entry name" value="FN3"/>
    <property type="match status" value="1"/>
</dbReference>
<proteinExistence type="predicted"/>
<dbReference type="PROSITE" id="PS50835">
    <property type="entry name" value="IG_LIKE"/>
    <property type="match status" value="3"/>
</dbReference>
<dbReference type="GO" id="GO:0007156">
    <property type="term" value="P:homophilic cell adhesion via plasma membrane adhesion molecules"/>
    <property type="evidence" value="ECO:0007669"/>
    <property type="project" value="TreeGrafter"/>
</dbReference>
<dbReference type="EMBL" id="HG994587">
    <property type="protein sequence ID" value="CAF3017843.1"/>
    <property type="molecule type" value="Genomic_DNA"/>
</dbReference>
<dbReference type="InterPro" id="IPR013098">
    <property type="entry name" value="Ig_I-set"/>
</dbReference>
<dbReference type="SUPFAM" id="SSF49265">
    <property type="entry name" value="Fibronectin type III"/>
    <property type="match status" value="1"/>
</dbReference>
<dbReference type="SMART" id="SM00408">
    <property type="entry name" value="IGc2"/>
    <property type="match status" value="3"/>
</dbReference>
<dbReference type="AlphaFoldDB" id="A0A7R8D3K4"/>
<keyword evidence="5" id="KW-1185">Reference proteome</keyword>
<accession>A0A7R8D3K4</accession>
<dbReference type="SUPFAM" id="SSF48726">
    <property type="entry name" value="Immunoglobulin"/>
    <property type="match status" value="3"/>
</dbReference>
<name>A0A7R8D3K4_LEPSM</name>
<dbReference type="InterPro" id="IPR050958">
    <property type="entry name" value="Cell_Adh-Cytoskel_Orgn"/>
</dbReference>
<evidence type="ECO:0000313" key="4">
    <source>
        <dbReference type="EMBL" id="CAF3017843.1"/>
    </source>
</evidence>
<dbReference type="InterPro" id="IPR003599">
    <property type="entry name" value="Ig_sub"/>
</dbReference>
<organism evidence="4 5">
    <name type="scientific">Lepeophtheirus salmonis</name>
    <name type="common">Salmon louse</name>
    <name type="synonym">Caligus salmonis</name>
    <dbReference type="NCBI Taxonomy" id="72036"/>
    <lineage>
        <taxon>Eukaryota</taxon>
        <taxon>Metazoa</taxon>
        <taxon>Ecdysozoa</taxon>
        <taxon>Arthropoda</taxon>
        <taxon>Crustacea</taxon>
        <taxon>Multicrustacea</taxon>
        <taxon>Hexanauplia</taxon>
        <taxon>Copepoda</taxon>
        <taxon>Siphonostomatoida</taxon>
        <taxon>Caligidae</taxon>
        <taxon>Lepeophtheirus</taxon>
    </lineage>
</organism>
<dbReference type="Pfam" id="PF07679">
    <property type="entry name" value="I-set"/>
    <property type="match status" value="2"/>
</dbReference>
<dbReference type="InterPro" id="IPR036179">
    <property type="entry name" value="Ig-like_dom_sf"/>
</dbReference>
<dbReference type="InterPro" id="IPR003961">
    <property type="entry name" value="FN3_dom"/>
</dbReference>
<evidence type="ECO:0000256" key="1">
    <source>
        <dbReference type="ARBA" id="ARBA00022737"/>
    </source>
</evidence>
<dbReference type="GO" id="GO:0008046">
    <property type="term" value="F:axon guidance receptor activity"/>
    <property type="evidence" value="ECO:0007669"/>
    <property type="project" value="TreeGrafter"/>
</dbReference>
<keyword evidence="3" id="KW-0393">Immunoglobulin domain</keyword>
<dbReference type="InterPro" id="IPR007110">
    <property type="entry name" value="Ig-like_dom"/>
</dbReference>
<dbReference type="OrthoDB" id="6507807at2759"/>
<dbReference type="InterPro" id="IPR036116">
    <property type="entry name" value="FN3_sf"/>
</dbReference>
<evidence type="ECO:0000313" key="5">
    <source>
        <dbReference type="Proteomes" id="UP000675881"/>
    </source>
</evidence>
<dbReference type="SMART" id="SM00409">
    <property type="entry name" value="IG"/>
    <property type="match status" value="3"/>
</dbReference>
<dbReference type="CDD" id="cd00096">
    <property type="entry name" value="Ig"/>
    <property type="match status" value="1"/>
</dbReference>
<dbReference type="InterPro" id="IPR013783">
    <property type="entry name" value="Ig-like_fold"/>
</dbReference>
<dbReference type="SMART" id="SM00060">
    <property type="entry name" value="FN3"/>
    <property type="match status" value="1"/>
</dbReference>
<dbReference type="Proteomes" id="UP000675881">
    <property type="component" value="Chromosome 8"/>
</dbReference>